<name>A0AAW1KD11_POPJA</name>
<evidence type="ECO:0000313" key="2">
    <source>
        <dbReference type="Proteomes" id="UP001458880"/>
    </source>
</evidence>
<comment type="caution">
    <text evidence="1">The sequence shown here is derived from an EMBL/GenBank/DDBJ whole genome shotgun (WGS) entry which is preliminary data.</text>
</comment>
<gene>
    <name evidence="1" type="ORF">QE152_g24246</name>
</gene>
<protein>
    <submittedName>
        <fullName evidence="1">Uncharacterized protein</fullName>
    </submittedName>
</protein>
<dbReference type="Proteomes" id="UP001458880">
    <property type="component" value="Unassembled WGS sequence"/>
</dbReference>
<evidence type="ECO:0000313" key="1">
    <source>
        <dbReference type="EMBL" id="KAK9717270.1"/>
    </source>
</evidence>
<keyword evidence="2" id="KW-1185">Reference proteome</keyword>
<proteinExistence type="predicted"/>
<reference evidence="1 2" key="1">
    <citation type="journal article" date="2024" name="BMC Genomics">
        <title>De novo assembly and annotation of Popillia japonica's genome with initial clues to its potential as an invasive pest.</title>
        <authorList>
            <person name="Cucini C."/>
            <person name="Boschi S."/>
            <person name="Funari R."/>
            <person name="Cardaioli E."/>
            <person name="Iannotti N."/>
            <person name="Marturano G."/>
            <person name="Paoli F."/>
            <person name="Bruttini M."/>
            <person name="Carapelli A."/>
            <person name="Frati F."/>
            <person name="Nardi F."/>
        </authorList>
    </citation>
    <scope>NUCLEOTIDE SEQUENCE [LARGE SCALE GENOMIC DNA]</scope>
    <source>
        <strain evidence="1">DMR45628</strain>
    </source>
</reference>
<dbReference type="AlphaFoldDB" id="A0AAW1KD11"/>
<dbReference type="EMBL" id="JASPKY010000244">
    <property type="protein sequence ID" value="KAK9717270.1"/>
    <property type="molecule type" value="Genomic_DNA"/>
</dbReference>
<sequence>MEADVKDNEDDVYKTQFNTAVQRIGKVFSYTFWRTQVCGDIFWSVQGYDEQGSTWIMTQYFGPSEQAYRFQQIVILTHPVETKIKMVYYSTCQDGRNHIQISKTIMQHFKNDDNSFSFDFKLMRLKRKPKKVMYNI</sequence>
<accession>A0AAW1KD11</accession>
<organism evidence="1 2">
    <name type="scientific">Popillia japonica</name>
    <name type="common">Japanese beetle</name>
    <dbReference type="NCBI Taxonomy" id="7064"/>
    <lineage>
        <taxon>Eukaryota</taxon>
        <taxon>Metazoa</taxon>
        <taxon>Ecdysozoa</taxon>
        <taxon>Arthropoda</taxon>
        <taxon>Hexapoda</taxon>
        <taxon>Insecta</taxon>
        <taxon>Pterygota</taxon>
        <taxon>Neoptera</taxon>
        <taxon>Endopterygota</taxon>
        <taxon>Coleoptera</taxon>
        <taxon>Polyphaga</taxon>
        <taxon>Scarabaeiformia</taxon>
        <taxon>Scarabaeidae</taxon>
        <taxon>Rutelinae</taxon>
        <taxon>Popillia</taxon>
    </lineage>
</organism>